<protein>
    <recommendedName>
        <fullName evidence="4">Molecular chaperone</fullName>
    </recommendedName>
</protein>
<dbReference type="eggNOG" id="COG3381">
    <property type="taxonomic scope" value="Bacteria"/>
</dbReference>
<sequence>MDSIYEYLTELESSGLLLRDFFISSDSQTLKSAYLALNKEAAELSDSDWLAAEYDFNALFVGPGKLKAAPYASVYLEEDALVMGKSTLSLREFMEDLGLSINKKNNTPDDHISYVLELAVLLLINARKSPEYIEMLTRYVNSYITEWVPEYIEKIKINAQTAPLRKVAEKLSYWLDELITRVQL</sequence>
<gene>
    <name evidence="2" type="ordered locus">SBG_0518A</name>
</gene>
<evidence type="ECO:0000313" key="3">
    <source>
        <dbReference type="Proteomes" id="UP000000289"/>
    </source>
</evidence>
<dbReference type="Proteomes" id="UP000000289">
    <property type="component" value="Chromosome"/>
</dbReference>
<dbReference type="InterPro" id="IPR050289">
    <property type="entry name" value="TorD/DmsD_chaperones"/>
</dbReference>
<evidence type="ECO:0008006" key="4">
    <source>
        <dbReference type="Google" id="ProtNLM"/>
    </source>
</evidence>
<accession>A0A0K0H7R2</accession>
<dbReference type="PANTHER" id="PTHR34227">
    <property type="entry name" value="CHAPERONE PROTEIN YCDY"/>
    <property type="match status" value="1"/>
</dbReference>
<dbReference type="Gene3D" id="1.10.3480.10">
    <property type="entry name" value="TorD-like"/>
    <property type="match status" value="1"/>
</dbReference>
<proteinExistence type="predicted"/>
<dbReference type="PANTHER" id="PTHR34227:SF12">
    <property type="entry name" value="CHAPERONE PROTEIN YCDY"/>
    <property type="match status" value="1"/>
</dbReference>
<dbReference type="Pfam" id="PF02613">
    <property type="entry name" value="Nitrate_red_del"/>
    <property type="match status" value="1"/>
</dbReference>
<keyword evidence="1" id="KW-0143">Chaperone</keyword>
<dbReference type="KEGG" id="sbg:SBG_0518A"/>
<dbReference type="SUPFAM" id="SSF89155">
    <property type="entry name" value="TorD-like"/>
    <property type="match status" value="1"/>
</dbReference>
<name>A0A0K0H7R2_SALBC</name>
<dbReference type="GeneID" id="44979543"/>
<dbReference type="InterPro" id="IPR036411">
    <property type="entry name" value="TorD-like_sf"/>
</dbReference>
<dbReference type="EMBL" id="FR877557">
    <property type="protein sequence ID" value="CCC29612.1"/>
    <property type="molecule type" value="Genomic_DNA"/>
</dbReference>
<dbReference type="AlphaFoldDB" id="A0A0K0H7R2"/>
<evidence type="ECO:0000256" key="1">
    <source>
        <dbReference type="ARBA" id="ARBA00023186"/>
    </source>
</evidence>
<reference evidence="2 3" key="1">
    <citation type="journal article" date="2011" name="PLoS Pathog.">
        <title>Salmonella bongori provides insights into the evolution of the Salmonellae.</title>
        <authorList>
            <person name="Fookes M."/>
            <person name="Schroeder G.N."/>
            <person name="Langridge G.C."/>
            <person name="Blondel C.J."/>
            <person name="Mammina C."/>
            <person name="Connor T.R."/>
            <person name="Seth-Smith H."/>
            <person name="Vernikos G.S."/>
            <person name="Robinson K.S."/>
            <person name="Sanders M."/>
            <person name="Petty N.K."/>
            <person name="Kingsley R.A."/>
            <person name="Baumler A.J."/>
            <person name="Nuccio S.P."/>
            <person name="Contreras I."/>
            <person name="Santiviago C.A."/>
            <person name="Maskell D."/>
            <person name="Barrow P."/>
            <person name="Humphrey T."/>
            <person name="Nastasi A."/>
            <person name="Roberts M."/>
            <person name="Frankel G."/>
            <person name="Parkhill J."/>
            <person name="Dougan G."/>
            <person name="Thomson N.R."/>
        </authorList>
    </citation>
    <scope>NUCLEOTIDE SEQUENCE [LARGE SCALE GENOMIC DNA]</scope>
    <source>
        <strain evidence="3">ATCC 43975 / DSM 13772 / NCTC 12419</strain>
    </source>
</reference>
<evidence type="ECO:0000313" key="2">
    <source>
        <dbReference type="EMBL" id="CCC29612.1"/>
    </source>
</evidence>
<organism evidence="2 3">
    <name type="scientific">Salmonella bongori (strain ATCC 43975 / DSM 13772 / NCTC 12419)</name>
    <dbReference type="NCBI Taxonomy" id="218493"/>
    <lineage>
        <taxon>Bacteria</taxon>
        <taxon>Pseudomonadati</taxon>
        <taxon>Pseudomonadota</taxon>
        <taxon>Gammaproteobacteria</taxon>
        <taxon>Enterobacterales</taxon>
        <taxon>Enterobacteriaceae</taxon>
        <taxon>Salmonella</taxon>
    </lineage>
</organism>
<dbReference type="RefSeq" id="WP_000377446.1">
    <property type="nucleotide sequence ID" value="NC_015761.1"/>
</dbReference>
<dbReference type="InterPro" id="IPR020945">
    <property type="entry name" value="DMSO/NO3_reduct_chaperone"/>
</dbReference>